<protein>
    <recommendedName>
        <fullName evidence="1">GYF domain-containing protein</fullName>
    </recommendedName>
</protein>
<dbReference type="EMBL" id="CP000507">
    <property type="protein sequence ID" value="ABM00909.1"/>
    <property type="molecule type" value="Genomic_DNA"/>
</dbReference>
<evidence type="ECO:0000259" key="1">
    <source>
        <dbReference type="Pfam" id="PF14237"/>
    </source>
</evidence>
<dbReference type="Pfam" id="PF14237">
    <property type="entry name" value="GYF_2"/>
    <property type="match status" value="1"/>
</dbReference>
<dbReference type="KEGG" id="saz:Sama_2706"/>
<dbReference type="HOGENOM" id="CLU_1802826_0_0_6"/>
<reference evidence="2 3" key="1">
    <citation type="submission" date="2006-12" db="EMBL/GenBank/DDBJ databases">
        <title>Complete sequence of Shewanella amazonensis SB2B.</title>
        <authorList>
            <consortium name="US DOE Joint Genome Institute"/>
            <person name="Copeland A."/>
            <person name="Lucas S."/>
            <person name="Lapidus A."/>
            <person name="Barry K."/>
            <person name="Detter J.C."/>
            <person name="Glavina del Rio T."/>
            <person name="Hammon N."/>
            <person name="Israni S."/>
            <person name="Dalin E."/>
            <person name="Tice H."/>
            <person name="Pitluck S."/>
            <person name="Munk A.C."/>
            <person name="Brettin T."/>
            <person name="Bruce D."/>
            <person name="Han C."/>
            <person name="Tapia R."/>
            <person name="Gilna P."/>
            <person name="Schmutz J."/>
            <person name="Larimer F."/>
            <person name="Land M."/>
            <person name="Hauser L."/>
            <person name="Kyrpides N."/>
            <person name="Mikhailova N."/>
            <person name="Fredrickson J."/>
            <person name="Richardson P."/>
        </authorList>
    </citation>
    <scope>NUCLEOTIDE SEQUENCE [LARGE SCALE GENOMIC DNA]</scope>
    <source>
        <strain evidence="3">ATCC BAA-1098 / SB2B</strain>
    </source>
</reference>
<dbReference type="OrthoDB" id="9779518at2"/>
<dbReference type="InterPro" id="IPR025640">
    <property type="entry name" value="GYF_2"/>
</dbReference>
<dbReference type="eggNOG" id="ENOG503473Q">
    <property type="taxonomic scope" value="Bacteria"/>
</dbReference>
<feature type="domain" description="GYF" evidence="1">
    <location>
        <begin position="4"/>
        <end position="50"/>
    </location>
</feature>
<organism evidence="2 3">
    <name type="scientific">Shewanella amazonensis (strain ATCC BAA-1098 / SB2B)</name>
    <dbReference type="NCBI Taxonomy" id="326297"/>
    <lineage>
        <taxon>Bacteria</taxon>
        <taxon>Pseudomonadati</taxon>
        <taxon>Pseudomonadota</taxon>
        <taxon>Gammaproteobacteria</taxon>
        <taxon>Alteromonadales</taxon>
        <taxon>Shewanellaceae</taxon>
        <taxon>Shewanella</taxon>
    </lineage>
</organism>
<accession>A1S952</accession>
<dbReference type="RefSeq" id="WP_011760814.1">
    <property type="nucleotide sequence ID" value="NC_008700.1"/>
</dbReference>
<name>A1S952_SHEAM</name>
<sequence>MKEWYLSHQGEISGPFGLTEANLFIAAHPDSYAWEPSFAQWVPVSHIDEFELKLTPPPPPKAVPETLIERVFAKEQGLKQSLEPIAASLTSLQQSLSTLGADIKGSKTVTQSLNQEVNQTLRTINEQYEALQKKLAGFAVRQG</sequence>
<gene>
    <name evidence="2" type="ordered locus">Sama_2706</name>
</gene>
<evidence type="ECO:0000313" key="3">
    <source>
        <dbReference type="Proteomes" id="UP000009175"/>
    </source>
</evidence>
<keyword evidence="3" id="KW-1185">Reference proteome</keyword>
<dbReference type="AlphaFoldDB" id="A1S952"/>
<evidence type="ECO:0000313" key="2">
    <source>
        <dbReference type="EMBL" id="ABM00909.1"/>
    </source>
</evidence>
<proteinExistence type="predicted"/>
<dbReference type="Proteomes" id="UP000009175">
    <property type="component" value="Chromosome"/>
</dbReference>